<dbReference type="AlphaFoldDB" id="A0A812R3P9"/>
<gene>
    <name evidence="1" type="ORF">SNAT2548_LOCUS22669</name>
</gene>
<sequence length="739" mass="80459">MLQRASRSAGYMLQEDHMLNHSHGNGSNGTNNATQKAQRIIEAVDACLHPRHVEAAGHEDTLLRLEFVRMAEILTRLVAANISVSVLGDGYTDDPQMIAAAEVAGRDAAEHLVMKEFEAEMLEVLAGSNLSQHAIEHFAGKVSEEGIASDLSYIMNSTSGFLSFEEAEVAMDISLYVEGLCQSDVLDIDYFVGTFGENVSECSELMLAQQSAHLNKHLATLDYYAKSALVLHDEHNNLAHHFAKQLHPDTRSPVATASVETMIHNASLTHADNRAKMTRLLYLDRKYYEKVHGHSKEEYCDRNSRLLLEKPQHWISRSPEIQAYVDCLCTKRKAALLCDAEHAEPLARIRPSVIKQVEVEHGETSCQEAGKRANSMLQLDAEGKPAAVSCSLCINGNNCIDTSGTTIDVFSALKPLFGISSSCITGACTPCLGIKPGDALQFKMDIGVDVASCSSTSELLCSLERGLWALILACRMFATFNIFAELKLCIGGIMGEVFVTSEKLVAMEHLQISWHPFINKLHLLIPSLPVPLPAPIGVRGTIEANLNLGDLTAAVVNHCESKGASASYRCFKDMYNARGVTSVEFGVEALLGVRIPFVGEAGEGMGGRNDNSRELAMNKAGVTIVHIGPSSVYKVCGRAFSGVNCEHHAADKGYRANDDWSWAGDDFHIWRPTTLHPITSRSLCLMRVDAELGWAMNLEIACEVDNSNLGILVPIGSSTVRTKCVLPSEPAARPALRTG</sequence>
<reference evidence="1" key="1">
    <citation type="submission" date="2021-02" db="EMBL/GenBank/DDBJ databases">
        <authorList>
            <person name="Dougan E. K."/>
            <person name="Rhodes N."/>
            <person name="Thang M."/>
            <person name="Chan C."/>
        </authorList>
    </citation>
    <scope>NUCLEOTIDE SEQUENCE</scope>
</reference>
<dbReference type="Proteomes" id="UP000604046">
    <property type="component" value="Unassembled WGS sequence"/>
</dbReference>
<evidence type="ECO:0000313" key="1">
    <source>
        <dbReference type="EMBL" id="CAE7416916.1"/>
    </source>
</evidence>
<name>A0A812R3P9_9DINO</name>
<proteinExistence type="predicted"/>
<organism evidence="1 2">
    <name type="scientific">Symbiodinium natans</name>
    <dbReference type="NCBI Taxonomy" id="878477"/>
    <lineage>
        <taxon>Eukaryota</taxon>
        <taxon>Sar</taxon>
        <taxon>Alveolata</taxon>
        <taxon>Dinophyceae</taxon>
        <taxon>Suessiales</taxon>
        <taxon>Symbiodiniaceae</taxon>
        <taxon>Symbiodinium</taxon>
    </lineage>
</organism>
<keyword evidence="2" id="KW-1185">Reference proteome</keyword>
<dbReference type="EMBL" id="CAJNDS010002296">
    <property type="protein sequence ID" value="CAE7416916.1"/>
    <property type="molecule type" value="Genomic_DNA"/>
</dbReference>
<accession>A0A812R3P9</accession>
<evidence type="ECO:0000313" key="2">
    <source>
        <dbReference type="Proteomes" id="UP000604046"/>
    </source>
</evidence>
<comment type="caution">
    <text evidence="1">The sequence shown here is derived from an EMBL/GenBank/DDBJ whole genome shotgun (WGS) entry which is preliminary data.</text>
</comment>
<protein>
    <submittedName>
        <fullName evidence="1">Uncharacterized protein</fullName>
    </submittedName>
</protein>